<dbReference type="Pfam" id="PF14432">
    <property type="entry name" value="DYW_deaminase"/>
    <property type="match status" value="1"/>
</dbReference>
<sequence length="796" mass="88775">METLSTPLVSLPIQANPGAPTVKNDNRNRLVLSLIDRCISLKQLKQVHAYMLRTGLFFDAYSASKLFTAGTLSPFLSLEYARKVFDEILEPNLYTWNTLIRAYSWSPEPSESVKIFLRMLCESPYFPNKFTFPFLIKAATKLSRLGVGQVFHGLVVKSSFGDDVFILNSLIHFYASCGDLDFAYRVFVRIDEKDVVSWNSMISGYVQGGCFDKALELFREMEAENVKSNAVTMVGVLSACTKMKDLEFGRWICSYIEQNGIKMDLTLSNAMLDMYVKCGSVEDAKKLFDKMEEKDIVSWTTMIDGYAKLGEYDVAKSFLDAVPRQETATWNALISAYDQNGKPQEALAIFHQLQLSKNAKPDELTFVSTLSSCAQLGAMDVGEWIHANIKKQRMNLNCHLTTSLIDMYSKCGNLEKALDVFHSVERRDVFVWSSMIAGLAMHGRGRAAIDLFFRMHEAKVKPNAVTFTNVLCACSHSGLVEEGRMFFNQMEPVYGVVPGVKHYACMVDILGRAGLLEEAVEFIEKIPITPSASVWGALLGACKIHENVELAEQACSRLLELEPENDGALVLLSNIYAKTGKWDNVSELRKRMRVSGLQKERGWSSMEVNGTLHKFLAADNSHPLSKEIYSKLDEIVAKLKSSGHVTNKSLLLQLVDEEDMKEQALNLHSEKLAIAFGLISTGPSQPIRIVKNLRVCGDCHTVAKLISKLYDKEILLRDRLNIAIDVASTIEYLHHHSQPPMVHGDLKPSKVLLDHDMIPHVGDFGLAKFMSDHLLGTAPGTQSSSIGIKGIVGYVA</sequence>
<keyword evidence="6" id="KW-1185">Reference proteome</keyword>
<dbReference type="Pfam" id="PF20430">
    <property type="entry name" value="Eplus_motif"/>
    <property type="match status" value="1"/>
</dbReference>
<dbReference type="NCBIfam" id="TIGR00756">
    <property type="entry name" value="PPR"/>
    <property type="match status" value="7"/>
</dbReference>
<dbReference type="SUPFAM" id="SSF56112">
    <property type="entry name" value="Protein kinase-like (PK-like)"/>
    <property type="match status" value="1"/>
</dbReference>
<feature type="repeat" description="PPR" evidence="3">
    <location>
        <begin position="326"/>
        <end position="361"/>
    </location>
</feature>
<dbReference type="Pfam" id="PF13041">
    <property type="entry name" value="PPR_2"/>
    <property type="match status" value="2"/>
</dbReference>
<dbReference type="FunFam" id="1.25.40.10:FF:000073">
    <property type="entry name" value="Pentatricopeptide repeat-containing protein chloroplastic"/>
    <property type="match status" value="1"/>
</dbReference>
<dbReference type="PANTHER" id="PTHR47926">
    <property type="entry name" value="PENTATRICOPEPTIDE REPEAT-CONTAINING PROTEIN"/>
    <property type="match status" value="1"/>
</dbReference>
<dbReference type="FunFam" id="1.25.40.10:FF:002148">
    <property type="entry name" value="Pentatricopeptide repeat-containing protein At2g29760, chloroplastic"/>
    <property type="match status" value="1"/>
</dbReference>
<dbReference type="Gene3D" id="1.10.510.10">
    <property type="entry name" value="Transferase(Phosphotransferase) domain 1"/>
    <property type="match status" value="1"/>
</dbReference>
<dbReference type="AlphaFoldDB" id="A0A5C7J0E8"/>
<evidence type="ECO:0000313" key="6">
    <source>
        <dbReference type="Proteomes" id="UP000323000"/>
    </source>
</evidence>
<feature type="domain" description="Protein kinase" evidence="4">
    <location>
        <begin position="556"/>
        <end position="796"/>
    </location>
</feature>
<dbReference type="Proteomes" id="UP000323000">
    <property type="component" value="Chromosome 1"/>
</dbReference>
<feature type="repeat" description="PPR" evidence="3">
    <location>
        <begin position="92"/>
        <end position="127"/>
    </location>
</feature>
<name>A0A5C7J0E8_9ROSI</name>
<comment type="caution">
    <text evidence="5">The sequence shown here is derived from an EMBL/GenBank/DDBJ whole genome shotgun (WGS) entry which is preliminary data.</text>
</comment>
<dbReference type="InterPro" id="IPR046848">
    <property type="entry name" value="E_motif"/>
</dbReference>
<evidence type="ECO:0000313" key="5">
    <source>
        <dbReference type="EMBL" id="TXG74312.1"/>
    </source>
</evidence>
<dbReference type="FunFam" id="1.25.40.10:FF:000557">
    <property type="entry name" value="Pentatricopeptide repeat-containing protein, chloroplastic"/>
    <property type="match status" value="1"/>
</dbReference>
<dbReference type="InterPro" id="IPR002885">
    <property type="entry name" value="PPR_rpt"/>
</dbReference>
<dbReference type="PROSITE" id="PS50011">
    <property type="entry name" value="PROTEIN_KINASE_DOM"/>
    <property type="match status" value="1"/>
</dbReference>
<dbReference type="PANTHER" id="PTHR47926:SF452">
    <property type="entry name" value="PENTATRICOPEPTIDE REPEAT-CONTAINING PROTEIN"/>
    <property type="match status" value="1"/>
</dbReference>
<feature type="repeat" description="PPR" evidence="3">
    <location>
        <begin position="194"/>
        <end position="228"/>
    </location>
</feature>
<evidence type="ECO:0000256" key="1">
    <source>
        <dbReference type="ARBA" id="ARBA00006643"/>
    </source>
</evidence>
<dbReference type="InterPro" id="IPR011009">
    <property type="entry name" value="Kinase-like_dom_sf"/>
</dbReference>
<gene>
    <name evidence="5" type="ORF">EZV62_002891</name>
</gene>
<protein>
    <recommendedName>
        <fullName evidence="4">Protein kinase domain-containing protein</fullName>
    </recommendedName>
</protein>
<dbReference type="GO" id="GO:0009451">
    <property type="term" value="P:RNA modification"/>
    <property type="evidence" value="ECO:0007669"/>
    <property type="project" value="InterPro"/>
</dbReference>
<feature type="repeat" description="PPR" evidence="3">
    <location>
        <begin position="264"/>
        <end position="298"/>
    </location>
</feature>
<evidence type="ECO:0000256" key="3">
    <source>
        <dbReference type="PROSITE-ProRule" id="PRU00708"/>
    </source>
</evidence>
<proteinExistence type="inferred from homology"/>
<accession>A0A5C7J0E8</accession>
<reference evidence="6" key="1">
    <citation type="journal article" date="2019" name="Gigascience">
        <title>De novo genome assembly of the endangered Acer yangbiense, a plant species with extremely small populations endemic to Yunnan Province, China.</title>
        <authorList>
            <person name="Yang J."/>
            <person name="Wariss H.M."/>
            <person name="Tao L."/>
            <person name="Zhang R."/>
            <person name="Yun Q."/>
            <person name="Hollingsworth P."/>
            <person name="Dao Z."/>
            <person name="Luo G."/>
            <person name="Guo H."/>
            <person name="Ma Y."/>
            <person name="Sun W."/>
        </authorList>
    </citation>
    <scope>NUCLEOTIDE SEQUENCE [LARGE SCALE GENOMIC DNA]</scope>
    <source>
        <strain evidence="6">cv. Malutang</strain>
    </source>
</reference>
<comment type="similarity">
    <text evidence="1">Belongs to the PPR family. PCMP-H subfamily.</text>
</comment>
<evidence type="ECO:0000256" key="2">
    <source>
        <dbReference type="ARBA" id="ARBA00022737"/>
    </source>
</evidence>
<dbReference type="EMBL" id="VAHF01000001">
    <property type="protein sequence ID" value="TXG74312.1"/>
    <property type="molecule type" value="Genomic_DNA"/>
</dbReference>
<dbReference type="InterPro" id="IPR000719">
    <property type="entry name" value="Prot_kinase_dom"/>
</dbReference>
<dbReference type="GO" id="GO:0005524">
    <property type="term" value="F:ATP binding"/>
    <property type="evidence" value="ECO:0007669"/>
    <property type="project" value="InterPro"/>
</dbReference>
<dbReference type="PROSITE" id="PS51375">
    <property type="entry name" value="PPR"/>
    <property type="match status" value="5"/>
</dbReference>
<dbReference type="GO" id="GO:0008270">
    <property type="term" value="F:zinc ion binding"/>
    <property type="evidence" value="ECO:0007669"/>
    <property type="project" value="InterPro"/>
</dbReference>
<dbReference type="Pfam" id="PF01535">
    <property type="entry name" value="PPR"/>
    <property type="match status" value="5"/>
</dbReference>
<dbReference type="FunFam" id="1.25.40.10:FF:000348">
    <property type="entry name" value="Pentatricopeptide repeat-containing protein chloroplastic"/>
    <property type="match status" value="1"/>
</dbReference>
<organism evidence="5 6">
    <name type="scientific">Acer yangbiense</name>
    <dbReference type="NCBI Taxonomy" id="1000413"/>
    <lineage>
        <taxon>Eukaryota</taxon>
        <taxon>Viridiplantae</taxon>
        <taxon>Streptophyta</taxon>
        <taxon>Embryophyta</taxon>
        <taxon>Tracheophyta</taxon>
        <taxon>Spermatophyta</taxon>
        <taxon>Magnoliopsida</taxon>
        <taxon>eudicotyledons</taxon>
        <taxon>Gunneridae</taxon>
        <taxon>Pentapetalae</taxon>
        <taxon>rosids</taxon>
        <taxon>malvids</taxon>
        <taxon>Sapindales</taxon>
        <taxon>Sapindaceae</taxon>
        <taxon>Hippocastanoideae</taxon>
        <taxon>Acereae</taxon>
        <taxon>Acer</taxon>
    </lineage>
</organism>
<dbReference type="GO" id="GO:0004672">
    <property type="term" value="F:protein kinase activity"/>
    <property type="evidence" value="ECO:0007669"/>
    <property type="project" value="InterPro"/>
</dbReference>
<dbReference type="InterPro" id="IPR032867">
    <property type="entry name" value="DYW_dom"/>
</dbReference>
<dbReference type="InterPro" id="IPR011990">
    <property type="entry name" value="TPR-like_helical_dom_sf"/>
</dbReference>
<dbReference type="Gene3D" id="1.25.40.10">
    <property type="entry name" value="Tetratricopeptide repeat domain"/>
    <property type="match status" value="5"/>
</dbReference>
<dbReference type="InterPro" id="IPR046849">
    <property type="entry name" value="E2_motif"/>
</dbReference>
<keyword evidence="2" id="KW-0677">Repeat</keyword>
<dbReference type="GO" id="GO:0003729">
    <property type="term" value="F:mRNA binding"/>
    <property type="evidence" value="ECO:0007669"/>
    <property type="project" value="UniProtKB-ARBA"/>
</dbReference>
<evidence type="ECO:0000259" key="4">
    <source>
        <dbReference type="PROSITE" id="PS50011"/>
    </source>
</evidence>
<dbReference type="InterPro" id="IPR046960">
    <property type="entry name" value="PPR_At4g14850-like_plant"/>
</dbReference>
<feature type="repeat" description="PPR" evidence="3">
    <location>
        <begin position="428"/>
        <end position="462"/>
    </location>
</feature>
<dbReference type="Pfam" id="PF20431">
    <property type="entry name" value="E_motif"/>
    <property type="match status" value="1"/>
</dbReference>
<dbReference type="SUPFAM" id="SSF48452">
    <property type="entry name" value="TPR-like"/>
    <property type="match status" value="1"/>
</dbReference>
<dbReference type="OrthoDB" id="185373at2759"/>